<reference evidence="1 2" key="1">
    <citation type="submission" date="2024-06" db="EMBL/GenBank/DDBJ databases">
        <title>Chitinophaga defluvii sp. nov., isolated from municipal sewage.</title>
        <authorList>
            <person name="Zhang L."/>
        </authorList>
    </citation>
    <scope>NUCLEOTIDE SEQUENCE [LARGE SCALE GENOMIC DNA]</scope>
    <source>
        <strain evidence="1 2">H8</strain>
    </source>
</reference>
<dbReference type="PROSITE" id="PS51257">
    <property type="entry name" value="PROKAR_LIPOPROTEIN"/>
    <property type="match status" value="1"/>
</dbReference>
<dbReference type="EMBL" id="JBEXAC010000001">
    <property type="protein sequence ID" value="MET6998047.1"/>
    <property type="molecule type" value="Genomic_DNA"/>
</dbReference>
<dbReference type="Proteomes" id="UP001549749">
    <property type="component" value="Unassembled WGS sequence"/>
</dbReference>
<gene>
    <name evidence="1" type="ORF">ABR189_11730</name>
</gene>
<dbReference type="InterPro" id="IPR032173">
    <property type="entry name" value="DUF5007"/>
</dbReference>
<name>A0ABV2T5Z8_9BACT</name>
<comment type="caution">
    <text evidence="1">The sequence shown here is derived from an EMBL/GenBank/DDBJ whole genome shotgun (WGS) entry which is preliminary data.</text>
</comment>
<accession>A0ABV2T5Z8</accession>
<dbReference type="Pfam" id="PF16398">
    <property type="entry name" value="DUF5007"/>
    <property type="match status" value="1"/>
</dbReference>
<organism evidence="1 2">
    <name type="scientific">Chitinophaga defluvii</name>
    <dbReference type="NCBI Taxonomy" id="3163343"/>
    <lineage>
        <taxon>Bacteria</taxon>
        <taxon>Pseudomonadati</taxon>
        <taxon>Bacteroidota</taxon>
        <taxon>Chitinophagia</taxon>
        <taxon>Chitinophagales</taxon>
        <taxon>Chitinophagaceae</taxon>
        <taxon>Chitinophaga</taxon>
    </lineage>
</organism>
<evidence type="ECO:0000313" key="2">
    <source>
        <dbReference type="Proteomes" id="UP001549749"/>
    </source>
</evidence>
<dbReference type="RefSeq" id="WP_354660682.1">
    <property type="nucleotide sequence ID" value="NZ_JBEXAC010000001.1"/>
</dbReference>
<sequence>MYHKQSISWKGAMAAMLLVSGWMSCTKVPAEMDYLSEKANFNRDNFDPVMGRTMIYQGIFNSDQSTRPLLFTLTNFRHAADSSAAPELGTLVKVKEWKEAYTGKENSLQEIYDKQQEAEHPVLDIRKNSGEIIFWQFSDTNLIKPQPGAGYLFDIKVENNGNSRVFKNNTLNLFRPRAYSPSDNIDAVSGWQKYKSDGSPVVINPTNTSGVTMDNKLITDTSVAVYFHKKGNGNSLSFKFYDKDSTVINPLMFNKTRWDSLYFYNSRVQGDCKIGFNLRVTETGVTYDVPYPYPAVGAAQGERVKLVFNYNRLAFGNRRVTEGFTFEFAIFEPGDWEIIFKYRHQTPKFEND</sequence>
<keyword evidence="2" id="KW-1185">Reference proteome</keyword>
<proteinExistence type="predicted"/>
<evidence type="ECO:0000313" key="1">
    <source>
        <dbReference type="EMBL" id="MET6998047.1"/>
    </source>
</evidence>
<protein>
    <submittedName>
        <fullName evidence="1">DUF5007 domain-containing protein</fullName>
    </submittedName>
</protein>